<organism evidence="13 14">
    <name type="scientific">Sphingopyxis bauzanensis</name>
    <dbReference type="NCBI Taxonomy" id="651663"/>
    <lineage>
        <taxon>Bacteria</taxon>
        <taxon>Pseudomonadati</taxon>
        <taxon>Pseudomonadota</taxon>
        <taxon>Alphaproteobacteria</taxon>
        <taxon>Sphingomonadales</taxon>
        <taxon>Sphingomonadaceae</taxon>
        <taxon>Sphingopyxis</taxon>
    </lineage>
</organism>
<reference evidence="13 14" key="1">
    <citation type="journal article" date="2010" name="Int. J. Syst. Evol. Microbiol.">
        <title>Sphingopyxis bauzanensis sp. nov., a psychrophilic bacterium isolated from soil.</title>
        <authorList>
            <person name="Zhang D.C."/>
            <person name="Liu H.C."/>
            <person name="Xin Y.H."/>
            <person name="Zhou Y.G."/>
            <person name="Schinner F."/>
            <person name="Margesin R."/>
        </authorList>
    </citation>
    <scope>NUCLEOTIDE SEQUENCE [LARGE SCALE GENOMIC DNA]</scope>
    <source>
        <strain evidence="13 14">DSM 22271</strain>
    </source>
</reference>
<evidence type="ECO:0000256" key="7">
    <source>
        <dbReference type="ARBA" id="ARBA00023002"/>
    </source>
</evidence>
<sequence>MIIRERRATALAAWLALIGAWLVALTASLGAIFIGEVMGQAPCVLCWFQRAFMFPLAIILAIAAFRSDRSVIVYAAPLAAIGWVVALYHLLLYLGVVSEGLQPCGTGPSCAEGAMTLYGSLPIPLLSLCAFTAIILFLIFCYRNSKS</sequence>
<dbReference type="OrthoDB" id="158402at2"/>
<dbReference type="InterPro" id="IPR003752">
    <property type="entry name" value="DiS_bond_form_DsbB/BdbC"/>
</dbReference>
<dbReference type="Gene3D" id="1.20.1550.10">
    <property type="entry name" value="DsbB-like"/>
    <property type="match status" value="1"/>
</dbReference>
<protein>
    <submittedName>
        <fullName evidence="13">Disulfide bond formation protein B</fullName>
    </submittedName>
</protein>
<comment type="similarity">
    <text evidence="2">Belongs to the DsbB family. BdbC subfamily.</text>
</comment>
<dbReference type="Pfam" id="PF02600">
    <property type="entry name" value="DsbB"/>
    <property type="match status" value="1"/>
</dbReference>
<evidence type="ECO:0000256" key="9">
    <source>
        <dbReference type="ARBA" id="ARBA00023157"/>
    </source>
</evidence>
<feature type="transmembrane region" description="Helical" evidence="12">
    <location>
        <begin position="12"/>
        <end position="35"/>
    </location>
</feature>
<evidence type="ECO:0000256" key="11">
    <source>
        <dbReference type="ARBA" id="ARBA00023284"/>
    </source>
</evidence>
<comment type="caution">
    <text evidence="13">The sequence shown here is derived from an EMBL/GenBank/DDBJ whole genome shotgun (WGS) entry which is preliminary data.</text>
</comment>
<evidence type="ECO:0000313" key="13">
    <source>
        <dbReference type="EMBL" id="OWQ99821.1"/>
    </source>
</evidence>
<evidence type="ECO:0000256" key="8">
    <source>
        <dbReference type="ARBA" id="ARBA00023136"/>
    </source>
</evidence>
<evidence type="ECO:0000256" key="5">
    <source>
        <dbReference type="ARBA" id="ARBA00022982"/>
    </source>
</evidence>
<evidence type="ECO:0000256" key="12">
    <source>
        <dbReference type="SAM" id="Phobius"/>
    </source>
</evidence>
<keyword evidence="6 12" id="KW-1133">Transmembrane helix</keyword>
<dbReference type="EMBL" id="NISK01000001">
    <property type="protein sequence ID" value="OWQ99821.1"/>
    <property type="molecule type" value="Genomic_DNA"/>
</dbReference>
<keyword evidence="7" id="KW-0560">Oxidoreductase</keyword>
<dbReference type="Proteomes" id="UP000197361">
    <property type="component" value="Unassembled WGS sequence"/>
</dbReference>
<keyword evidence="9" id="KW-1015">Disulfide bond</keyword>
<comment type="subcellular location">
    <subcellularLocation>
        <location evidence="1">Membrane</location>
        <topology evidence="1">Multi-pass membrane protein</topology>
    </subcellularLocation>
</comment>
<accession>A0A246K387</accession>
<keyword evidence="4 12" id="KW-0812">Transmembrane</keyword>
<gene>
    <name evidence="13" type="ORF">CDQ92_03885</name>
</gene>
<dbReference type="PIRSF" id="PIRSF036659">
    <property type="entry name" value="BdbC"/>
    <property type="match status" value="1"/>
</dbReference>
<dbReference type="InterPro" id="IPR023380">
    <property type="entry name" value="DsbB-like_sf"/>
</dbReference>
<evidence type="ECO:0000256" key="3">
    <source>
        <dbReference type="ARBA" id="ARBA00022448"/>
    </source>
</evidence>
<keyword evidence="8 12" id="KW-0472">Membrane</keyword>
<keyword evidence="14" id="KW-1185">Reference proteome</keyword>
<dbReference type="AlphaFoldDB" id="A0A246K387"/>
<evidence type="ECO:0000256" key="1">
    <source>
        <dbReference type="ARBA" id="ARBA00004141"/>
    </source>
</evidence>
<keyword evidence="3" id="KW-0813">Transport</keyword>
<dbReference type="PANTHER" id="PTHR43469">
    <property type="entry name" value="DISULFIDE FORMATION PROTEIN-RELATED"/>
    <property type="match status" value="1"/>
</dbReference>
<evidence type="ECO:0000256" key="2">
    <source>
        <dbReference type="ARBA" id="ARBA00007602"/>
    </source>
</evidence>
<evidence type="ECO:0000313" key="14">
    <source>
        <dbReference type="Proteomes" id="UP000197361"/>
    </source>
</evidence>
<dbReference type="GO" id="GO:0015035">
    <property type="term" value="F:protein-disulfide reductase activity"/>
    <property type="evidence" value="ECO:0007669"/>
    <property type="project" value="InterPro"/>
</dbReference>
<dbReference type="SUPFAM" id="SSF158442">
    <property type="entry name" value="DsbB-like"/>
    <property type="match status" value="1"/>
</dbReference>
<proteinExistence type="inferred from homology"/>
<dbReference type="GO" id="GO:0016020">
    <property type="term" value="C:membrane"/>
    <property type="evidence" value="ECO:0007669"/>
    <property type="project" value="UniProtKB-SubCell"/>
</dbReference>
<evidence type="ECO:0000256" key="6">
    <source>
        <dbReference type="ARBA" id="ARBA00022989"/>
    </source>
</evidence>
<feature type="transmembrane region" description="Helical" evidence="12">
    <location>
        <begin position="72"/>
        <end position="91"/>
    </location>
</feature>
<feature type="transmembrane region" description="Helical" evidence="12">
    <location>
        <begin position="47"/>
        <end position="65"/>
    </location>
</feature>
<evidence type="ECO:0000256" key="4">
    <source>
        <dbReference type="ARBA" id="ARBA00022692"/>
    </source>
</evidence>
<name>A0A246K387_9SPHN</name>
<feature type="transmembrane region" description="Helical" evidence="12">
    <location>
        <begin position="123"/>
        <end position="142"/>
    </location>
</feature>
<keyword evidence="10" id="KW-0143">Chaperone</keyword>
<dbReference type="PANTHER" id="PTHR43469:SF1">
    <property type="entry name" value="SPBETA PROPHAGE-DERIVED DISULFIDE BOND FORMATION PROTEIN B"/>
    <property type="match status" value="1"/>
</dbReference>
<dbReference type="InterPro" id="IPR012187">
    <property type="entry name" value="Disulphide_bond_form_BdbC"/>
</dbReference>
<keyword evidence="5" id="KW-0249">Electron transport</keyword>
<evidence type="ECO:0000256" key="10">
    <source>
        <dbReference type="ARBA" id="ARBA00023186"/>
    </source>
</evidence>
<dbReference type="GO" id="GO:0006457">
    <property type="term" value="P:protein folding"/>
    <property type="evidence" value="ECO:0007669"/>
    <property type="project" value="InterPro"/>
</dbReference>
<keyword evidence="11" id="KW-0676">Redox-active center</keyword>